<dbReference type="InterPro" id="IPR016181">
    <property type="entry name" value="Acyl_CoA_acyltransferase"/>
</dbReference>
<protein>
    <submittedName>
        <fullName evidence="2">GNAT family N-acetyltransferase</fullName>
    </submittedName>
</protein>
<feature type="domain" description="N-acetyltransferase" evidence="1">
    <location>
        <begin position="1"/>
        <end position="103"/>
    </location>
</feature>
<dbReference type="GO" id="GO:0016747">
    <property type="term" value="F:acyltransferase activity, transferring groups other than amino-acyl groups"/>
    <property type="evidence" value="ECO:0007669"/>
    <property type="project" value="InterPro"/>
</dbReference>
<dbReference type="EMBL" id="CP049989">
    <property type="protein sequence ID" value="QIM51615.1"/>
    <property type="molecule type" value="Genomic_DNA"/>
</dbReference>
<name>A0A6G8IEZ5_9BURK</name>
<keyword evidence="2" id="KW-0808">Transferase</keyword>
<gene>
    <name evidence="2" type="ORF">G9Q37_05415</name>
</gene>
<dbReference type="CDD" id="cd04301">
    <property type="entry name" value="NAT_SF"/>
    <property type="match status" value="1"/>
</dbReference>
<organism evidence="2 3">
    <name type="scientific">Hydrogenophaga crocea</name>
    <dbReference type="NCBI Taxonomy" id="2716225"/>
    <lineage>
        <taxon>Bacteria</taxon>
        <taxon>Pseudomonadati</taxon>
        <taxon>Pseudomonadota</taxon>
        <taxon>Betaproteobacteria</taxon>
        <taxon>Burkholderiales</taxon>
        <taxon>Comamonadaceae</taxon>
        <taxon>Hydrogenophaga</taxon>
    </lineage>
</organism>
<sequence>MKQHFENEHASCEVVKNPELPPEMDRVRELVKVWTDPEHRKQGHATELVKSVCEEADAHGVVLILQPRPFGHVQGLKALEGWYRRFGFARTQDNPVLMARAPSFRPRLSGVAQAIDGVVRG</sequence>
<accession>A0A6G8IEZ5</accession>
<evidence type="ECO:0000259" key="1">
    <source>
        <dbReference type="PROSITE" id="PS51186"/>
    </source>
</evidence>
<dbReference type="AlphaFoldDB" id="A0A6G8IEZ5"/>
<evidence type="ECO:0000313" key="2">
    <source>
        <dbReference type="EMBL" id="QIM51615.1"/>
    </source>
</evidence>
<proteinExistence type="predicted"/>
<dbReference type="RefSeq" id="WP_166225642.1">
    <property type="nucleotide sequence ID" value="NZ_CP049989.1"/>
</dbReference>
<dbReference type="InterPro" id="IPR000182">
    <property type="entry name" value="GNAT_dom"/>
</dbReference>
<dbReference type="SUPFAM" id="SSF55729">
    <property type="entry name" value="Acyl-CoA N-acyltransferases (Nat)"/>
    <property type="match status" value="1"/>
</dbReference>
<dbReference type="Pfam" id="PF13508">
    <property type="entry name" value="Acetyltransf_7"/>
    <property type="match status" value="1"/>
</dbReference>
<dbReference type="KEGG" id="hcz:G9Q37_05415"/>
<dbReference type="Gene3D" id="3.40.630.30">
    <property type="match status" value="1"/>
</dbReference>
<evidence type="ECO:0000313" key="3">
    <source>
        <dbReference type="Proteomes" id="UP000503162"/>
    </source>
</evidence>
<reference evidence="2 3" key="1">
    <citation type="submission" date="2020-03" db="EMBL/GenBank/DDBJ databases">
        <title>Hydrogenophaga sp. nov. isolated from cyanobacterial mat.</title>
        <authorList>
            <person name="Thorat V."/>
            <person name="Kirdat K."/>
            <person name="Tiwarekar B."/>
            <person name="Costa E.D."/>
            <person name="Yadav A."/>
        </authorList>
    </citation>
    <scope>NUCLEOTIDE SEQUENCE [LARGE SCALE GENOMIC DNA]</scope>
    <source>
        <strain evidence="2 3">BA0156</strain>
    </source>
</reference>
<dbReference type="PROSITE" id="PS51186">
    <property type="entry name" value="GNAT"/>
    <property type="match status" value="1"/>
</dbReference>
<keyword evidence="3" id="KW-1185">Reference proteome</keyword>
<dbReference type="Proteomes" id="UP000503162">
    <property type="component" value="Chromosome"/>
</dbReference>